<evidence type="ECO:0000313" key="8">
    <source>
        <dbReference type="Proteomes" id="UP000306196"/>
    </source>
</evidence>
<dbReference type="InterPro" id="IPR016161">
    <property type="entry name" value="Ald_DH/histidinol_DH"/>
</dbReference>
<feature type="domain" description="Aldehyde dehydrogenase" evidence="5">
    <location>
        <begin position="204"/>
        <end position="631"/>
    </location>
</feature>
<dbReference type="InterPro" id="IPR036380">
    <property type="entry name" value="Isochorismatase-like_sf"/>
</dbReference>
<dbReference type="InterPro" id="IPR016163">
    <property type="entry name" value="Ald_DH_C"/>
</dbReference>
<dbReference type="Pfam" id="PF00171">
    <property type="entry name" value="Aldedh"/>
    <property type="match status" value="1"/>
</dbReference>
<dbReference type="Gene3D" id="3.40.50.850">
    <property type="entry name" value="Isochorismatase-like"/>
    <property type="match status" value="1"/>
</dbReference>
<dbReference type="Proteomes" id="UP000306196">
    <property type="component" value="Unassembled WGS sequence"/>
</dbReference>
<dbReference type="GO" id="GO:0004029">
    <property type="term" value="F:aldehyde dehydrogenase (NAD+) activity"/>
    <property type="evidence" value="ECO:0007669"/>
    <property type="project" value="UniProtKB-EC"/>
</dbReference>
<dbReference type="PANTHER" id="PTHR42804">
    <property type="entry name" value="ALDEHYDE DEHYDROGENASE"/>
    <property type="match status" value="1"/>
</dbReference>
<keyword evidence="2" id="KW-0560">Oxidoreductase</keyword>
<dbReference type="AlphaFoldDB" id="A0A5R8KE07"/>
<dbReference type="EMBL" id="VAUV01000008">
    <property type="protein sequence ID" value="TLD70548.1"/>
    <property type="molecule type" value="Genomic_DNA"/>
</dbReference>
<dbReference type="PANTHER" id="PTHR42804:SF1">
    <property type="entry name" value="ALDEHYDE DEHYDROGENASE-RELATED"/>
    <property type="match status" value="1"/>
</dbReference>
<gene>
    <name evidence="7" type="ORF">FEM03_12555</name>
</gene>
<evidence type="ECO:0000259" key="6">
    <source>
        <dbReference type="Pfam" id="PF00857"/>
    </source>
</evidence>
<evidence type="ECO:0000256" key="1">
    <source>
        <dbReference type="ARBA" id="ARBA00009986"/>
    </source>
</evidence>
<evidence type="ECO:0000256" key="4">
    <source>
        <dbReference type="ARBA" id="ARBA00049194"/>
    </source>
</evidence>
<sequence>MDLPVPASMLVLVDLQNDFLGRADLRPAAGVIIERAGFLLNAYRHHAMPVIHVRTTVTKDPDNRMAHWRRDDRWTCVEGSDGHSPPPSLREIEGEKLLHKQGFAAPRLVEEARAHASSKVLIAGVMTHACVRQAVLDFFQAGYEVFVAEDATGSDDPLHVASTRRFFEERGVHFAPSATLAARLLEGKPPGGRMTDKPTLRTLSSDASDFAREWRRTDLAHRTGLAMRLVQPLRERAEALARQMAVEIGKPVHFGQMEVLRSAEMIEAIARRFVHLETPAENAVIKVRRKPHGVVAIITPWNNPVYIPLGKIIPAILAGNTVLWKPAPEAASIAREIMALTRQCGWPPALLQVVEGDAHAGRALLSQPEIGAVTITASSGAGYEVAEVCARRHLPFQAELGGNNAAIVWRDADLNLAAEKIAAGAFEMTGQRCTANRRVIVHESIMEELMRLLIEKAAAMSWGDPLDPNTRIGPMVSATQRDRVDLLVQRAIREGCSTFYPLGQQPFITSDFTGSHSWLAPVVIICPDPGLEIVQEETFGPVLVVQTARDWEHALALCNGVSQGLAAALFSTSADLIRSFLDEAQAGILKINASTSDAMVDVPFGGWKASGSGPPEHGSHDLDFFTRIQTVYL</sequence>
<dbReference type="InterPro" id="IPR015590">
    <property type="entry name" value="Aldehyde_DH_dom"/>
</dbReference>
<name>A0A5R8KE07_9BACT</name>
<dbReference type="SUPFAM" id="SSF53720">
    <property type="entry name" value="ALDH-like"/>
    <property type="match status" value="1"/>
</dbReference>
<evidence type="ECO:0000313" key="7">
    <source>
        <dbReference type="EMBL" id="TLD70548.1"/>
    </source>
</evidence>
<dbReference type="OrthoDB" id="9762913at2"/>
<comment type="catalytic activity">
    <reaction evidence="4">
        <text>an aldehyde + NAD(+) + H2O = a carboxylate + NADH + 2 H(+)</text>
        <dbReference type="Rhea" id="RHEA:16185"/>
        <dbReference type="ChEBI" id="CHEBI:15377"/>
        <dbReference type="ChEBI" id="CHEBI:15378"/>
        <dbReference type="ChEBI" id="CHEBI:17478"/>
        <dbReference type="ChEBI" id="CHEBI:29067"/>
        <dbReference type="ChEBI" id="CHEBI:57540"/>
        <dbReference type="ChEBI" id="CHEBI:57945"/>
        <dbReference type="EC" id="1.2.1.3"/>
    </reaction>
</comment>
<dbReference type="CDD" id="cd00431">
    <property type="entry name" value="cysteine_hydrolases"/>
    <property type="match status" value="1"/>
</dbReference>
<evidence type="ECO:0000256" key="2">
    <source>
        <dbReference type="ARBA" id="ARBA00023002"/>
    </source>
</evidence>
<evidence type="ECO:0000256" key="3">
    <source>
        <dbReference type="ARBA" id="ARBA00024226"/>
    </source>
</evidence>
<dbReference type="SUPFAM" id="SSF52499">
    <property type="entry name" value="Isochorismatase-like hydrolases"/>
    <property type="match status" value="1"/>
</dbReference>
<dbReference type="InterPro" id="IPR016160">
    <property type="entry name" value="Ald_DH_CS_CYS"/>
</dbReference>
<organism evidence="7 8">
    <name type="scientific">Phragmitibacter flavus</name>
    <dbReference type="NCBI Taxonomy" id="2576071"/>
    <lineage>
        <taxon>Bacteria</taxon>
        <taxon>Pseudomonadati</taxon>
        <taxon>Verrucomicrobiota</taxon>
        <taxon>Verrucomicrobiia</taxon>
        <taxon>Verrucomicrobiales</taxon>
        <taxon>Verrucomicrobiaceae</taxon>
        <taxon>Phragmitibacter</taxon>
    </lineage>
</organism>
<protein>
    <recommendedName>
        <fullName evidence="3">aldehyde dehydrogenase (NAD(+))</fullName>
        <ecNumber evidence="3">1.2.1.3</ecNumber>
    </recommendedName>
</protein>
<dbReference type="Gene3D" id="3.40.605.10">
    <property type="entry name" value="Aldehyde Dehydrogenase, Chain A, domain 1"/>
    <property type="match status" value="1"/>
</dbReference>
<accession>A0A5R8KE07</accession>
<dbReference type="Pfam" id="PF00857">
    <property type="entry name" value="Isochorismatase"/>
    <property type="match status" value="1"/>
</dbReference>
<dbReference type="CDD" id="cd07078">
    <property type="entry name" value="ALDH"/>
    <property type="match status" value="1"/>
</dbReference>
<comment type="caution">
    <text evidence="7">The sequence shown here is derived from an EMBL/GenBank/DDBJ whole genome shotgun (WGS) entry which is preliminary data.</text>
</comment>
<reference evidence="7 8" key="1">
    <citation type="submission" date="2019-05" db="EMBL/GenBank/DDBJ databases">
        <title>Verrucobacter flavum gen. nov., sp. nov. a new member of the family Verrucomicrobiaceae.</title>
        <authorList>
            <person name="Szuroczki S."/>
            <person name="Abbaszade G."/>
            <person name="Szabo A."/>
            <person name="Felfoldi T."/>
            <person name="Schumann P."/>
            <person name="Boka K."/>
            <person name="Keki Z."/>
            <person name="Toumi M."/>
            <person name="Toth E."/>
        </authorList>
    </citation>
    <scope>NUCLEOTIDE SEQUENCE [LARGE SCALE GENOMIC DNA]</scope>
    <source>
        <strain evidence="7 8">MG-N-17</strain>
    </source>
</reference>
<evidence type="ECO:0000259" key="5">
    <source>
        <dbReference type="Pfam" id="PF00171"/>
    </source>
</evidence>
<dbReference type="Gene3D" id="3.40.309.10">
    <property type="entry name" value="Aldehyde Dehydrogenase, Chain A, domain 2"/>
    <property type="match status" value="1"/>
</dbReference>
<dbReference type="EC" id="1.2.1.3" evidence="3"/>
<dbReference type="InterPro" id="IPR016162">
    <property type="entry name" value="Ald_DH_N"/>
</dbReference>
<keyword evidence="8" id="KW-1185">Reference proteome</keyword>
<proteinExistence type="inferred from homology"/>
<feature type="domain" description="Isochorismatase-like" evidence="6">
    <location>
        <begin position="8"/>
        <end position="166"/>
    </location>
</feature>
<comment type="similarity">
    <text evidence="1">Belongs to the aldehyde dehydrogenase family.</text>
</comment>
<dbReference type="PROSITE" id="PS00070">
    <property type="entry name" value="ALDEHYDE_DEHYDR_CYS"/>
    <property type="match status" value="1"/>
</dbReference>
<dbReference type="InterPro" id="IPR000868">
    <property type="entry name" value="Isochorismatase-like_dom"/>
</dbReference>